<name>A0A543DP82_9PSEU</name>
<feature type="region of interest" description="Disordered" evidence="1">
    <location>
        <begin position="294"/>
        <end position="329"/>
    </location>
</feature>
<dbReference type="Proteomes" id="UP000315677">
    <property type="component" value="Unassembled WGS sequence"/>
</dbReference>
<evidence type="ECO:0000256" key="1">
    <source>
        <dbReference type="SAM" id="MobiDB-lite"/>
    </source>
</evidence>
<comment type="caution">
    <text evidence="3">The sequence shown here is derived from an EMBL/GenBank/DDBJ whole genome shotgun (WGS) entry which is preliminary data.</text>
</comment>
<dbReference type="Pfam" id="PF08401">
    <property type="entry name" value="ArdcN"/>
    <property type="match status" value="1"/>
</dbReference>
<evidence type="ECO:0000313" key="4">
    <source>
        <dbReference type="Proteomes" id="UP000315677"/>
    </source>
</evidence>
<evidence type="ECO:0000259" key="2">
    <source>
        <dbReference type="Pfam" id="PF08401"/>
    </source>
</evidence>
<reference evidence="3 4" key="1">
    <citation type="submission" date="2019-06" db="EMBL/GenBank/DDBJ databases">
        <title>Sequencing the genomes of 1000 actinobacteria strains.</title>
        <authorList>
            <person name="Klenk H.-P."/>
        </authorList>
    </citation>
    <scope>NUCLEOTIDE SEQUENCE [LARGE SCALE GENOMIC DNA]</scope>
    <source>
        <strain evidence="3 4">DSM 45301</strain>
    </source>
</reference>
<proteinExistence type="predicted"/>
<feature type="domain" description="N-terminal" evidence="2">
    <location>
        <begin position="25"/>
        <end position="133"/>
    </location>
</feature>
<gene>
    <name evidence="3" type="ORF">FB558_3704</name>
</gene>
<protein>
    <submittedName>
        <fullName evidence="3">Antirestriction protein ArdC</fullName>
    </submittedName>
</protein>
<organism evidence="3 4">
    <name type="scientific">Pseudonocardia kunmingensis</name>
    <dbReference type="NCBI Taxonomy" id="630975"/>
    <lineage>
        <taxon>Bacteria</taxon>
        <taxon>Bacillati</taxon>
        <taxon>Actinomycetota</taxon>
        <taxon>Actinomycetes</taxon>
        <taxon>Pseudonocardiales</taxon>
        <taxon>Pseudonocardiaceae</taxon>
        <taxon>Pseudonocardia</taxon>
    </lineage>
</organism>
<evidence type="ECO:0000313" key="3">
    <source>
        <dbReference type="EMBL" id="TQM11152.1"/>
    </source>
</evidence>
<accession>A0A543DP82</accession>
<sequence length="329" mass="36105">MTMSERRTTTRFSVTERVARVERLNAKLAGAVQDLTSSEQWMAMLRTAAAFHDYSPRNVLLLWMQAQERDVVLTRVAGYTTWRRLGRSVRAGERGFAVLAPVTRRLSEDDKAKDAGPLTGKRRMVGVRVAHVFDVAQTVGKPLPTPQPPAVLHGADAGLWEPLAHLVDEHGYELRRSPELGDVQGWTDHRERVVSVRPDIEDAQATAVLAHELAHIRADHEHRPISRAQRETEAESAAHVVLTARGLDTSALAVPYIAGWSRGDPKVIAEAAETVHKVAAGMLVDIERLVDDAEPDASGPAVRRTRGSDLDRQISRTVPAPRTGPAASL</sequence>
<dbReference type="AlphaFoldDB" id="A0A543DP82"/>
<keyword evidence="4" id="KW-1185">Reference proteome</keyword>
<dbReference type="InterPro" id="IPR013610">
    <property type="entry name" value="ArdC_N"/>
</dbReference>
<dbReference type="EMBL" id="VFPA01000002">
    <property type="protein sequence ID" value="TQM11152.1"/>
    <property type="molecule type" value="Genomic_DNA"/>
</dbReference>
<dbReference type="GO" id="GO:0003697">
    <property type="term" value="F:single-stranded DNA binding"/>
    <property type="evidence" value="ECO:0007669"/>
    <property type="project" value="InterPro"/>
</dbReference>